<keyword evidence="3" id="KW-1185">Reference proteome</keyword>
<dbReference type="Proteomes" id="UP000241769">
    <property type="component" value="Unassembled WGS sequence"/>
</dbReference>
<organism evidence="2 3">
    <name type="scientific">Planoprotostelium fungivorum</name>
    <dbReference type="NCBI Taxonomy" id="1890364"/>
    <lineage>
        <taxon>Eukaryota</taxon>
        <taxon>Amoebozoa</taxon>
        <taxon>Evosea</taxon>
        <taxon>Variosea</taxon>
        <taxon>Cavosteliida</taxon>
        <taxon>Cavosteliaceae</taxon>
        <taxon>Planoprotostelium</taxon>
    </lineage>
</organism>
<dbReference type="InParanoid" id="A0A2P6NAC4"/>
<name>A0A2P6NAC4_9EUKA</name>
<sequence>MPERVLVRPTPRGRTSSPSLPIDNSNGILSTLRQTKDKVVRSISSGVQTIIEKTREVSQLARDKLRESSVSIARFVLDLQRKFGLGVSTITGANTSRITGPTSNTAISQQHPEATAAVQSQLKETPTGEEMVDISQDLPVRPLEDIVGSDQSFAADIKSARKQVFNARKSNQ</sequence>
<feature type="compositionally biased region" description="Polar residues" evidence="1">
    <location>
        <begin position="13"/>
        <end position="27"/>
    </location>
</feature>
<evidence type="ECO:0000256" key="1">
    <source>
        <dbReference type="SAM" id="MobiDB-lite"/>
    </source>
</evidence>
<evidence type="ECO:0000313" key="2">
    <source>
        <dbReference type="EMBL" id="PRP80890.1"/>
    </source>
</evidence>
<dbReference type="EMBL" id="MDYQ01000135">
    <property type="protein sequence ID" value="PRP80890.1"/>
    <property type="molecule type" value="Genomic_DNA"/>
</dbReference>
<accession>A0A2P6NAC4</accession>
<protein>
    <submittedName>
        <fullName evidence="2">Uncharacterized protein</fullName>
    </submittedName>
</protein>
<evidence type="ECO:0000313" key="3">
    <source>
        <dbReference type="Proteomes" id="UP000241769"/>
    </source>
</evidence>
<dbReference type="AlphaFoldDB" id="A0A2P6NAC4"/>
<proteinExistence type="predicted"/>
<comment type="caution">
    <text evidence="2">The sequence shown here is derived from an EMBL/GenBank/DDBJ whole genome shotgun (WGS) entry which is preliminary data.</text>
</comment>
<feature type="region of interest" description="Disordered" evidence="1">
    <location>
        <begin position="1"/>
        <end position="27"/>
    </location>
</feature>
<gene>
    <name evidence="2" type="ORF">PROFUN_11331</name>
</gene>
<reference evidence="2 3" key="1">
    <citation type="journal article" date="2018" name="Genome Biol. Evol.">
        <title>Multiple Roots of Fruiting Body Formation in Amoebozoa.</title>
        <authorList>
            <person name="Hillmann F."/>
            <person name="Forbes G."/>
            <person name="Novohradska S."/>
            <person name="Ferling I."/>
            <person name="Riege K."/>
            <person name="Groth M."/>
            <person name="Westermann M."/>
            <person name="Marz M."/>
            <person name="Spaller T."/>
            <person name="Winckler T."/>
            <person name="Schaap P."/>
            <person name="Glockner G."/>
        </authorList>
    </citation>
    <scope>NUCLEOTIDE SEQUENCE [LARGE SCALE GENOMIC DNA]</scope>
    <source>
        <strain evidence="2 3">Jena</strain>
    </source>
</reference>